<keyword evidence="1" id="KW-0472">Membrane</keyword>
<dbReference type="PANTHER" id="PTHR10587:SF125">
    <property type="entry name" value="POLYSACCHARIDE DEACETYLASE YHEN-RELATED"/>
    <property type="match status" value="1"/>
</dbReference>
<dbReference type="Gene3D" id="3.20.20.370">
    <property type="entry name" value="Glycoside hydrolase/deacetylase"/>
    <property type="match status" value="1"/>
</dbReference>
<accession>A0ABS1IZJ3</accession>
<dbReference type="PROSITE" id="PS51677">
    <property type="entry name" value="NODB"/>
    <property type="match status" value="1"/>
</dbReference>
<dbReference type="EMBL" id="JAEPRJ010000001">
    <property type="protein sequence ID" value="MBK5897318.1"/>
    <property type="molecule type" value="Genomic_DNA"/>
</dbReference>
<keyword evidence="4" id="KW-1185">Reference proteome</keyword>
<evidence type="ECO:0000256" key="1">
    <source>
        <dbReference type="SAM" id="Phobius"/>
    </source>
</evidence>
<organism evidence="3 4">
    <name type="scientific">Catonella massiliensis</name>
    <dbReference type="NCBI Taxonomy" id="2799636"/>
    <lineage>
        <taxon>Bacteria</taxon>
        <taxon>Bacillati</taxon>
        <taxon>Bacillota</taxon>
        <taxon>Clostridia</taxon>
        <taxon>Lachnospirales</taxon>
        <taxon>Lachnospiraceae</taxon>
        <taxon>Catonella</taxon>
    </lineage>
</organism>
<name>A0ABS1IZJ3_9FIRM</name>
<evidence type="ECO:0000259" key="2">
    <source>
        <dbReference type="PROSITE" id="PS51677"/>
    </source>
</evidence>
<keyword evidence="1" id="KW-0812">Transmembrane</keyword>
<reference evidence="3 4" key="1">
    <citation type="submission" date="2021-01" db="EMBL/GenBank/DDBJ databases">
        <title>Isolation and description of Catonella massiliensis sp. nov., a novel Catonella species, isolated from a stable periodontitis subject.</title>
        <authorList>
            <person name="Antezack A."/>
            <person name="Boxberger M."/>
            <person name="La Scola B."/>
            <person name="Monnet-Corti V."/>
        </authorList>
    </citation>
    <scope>NUCLEOTIDE SEQUENCE [LARGE SCALE GENOMIC DNA]</scope>
    <source>
        <strain evidence="3 4">Marseille-Q4567</strain>
    </source>
</reference>
<dbReference type="Pfam" id="PF01522">
    <property type="entry name" value="Polysacc_deac_1"/>
    <property type="match status" value="1"/>
</dbReference>
<proteinExistence type="predicted"/>
<feature type="domain" description="NodB homology" evidence="2">
    <location>
        <begin position="105"/>
        <end position="295"/>
    </location>
</feature>
<dbReference type="CDD" id="cd10944">
    <property type="entry name" value="CE4_SmPgdA_like"/>
    <property type="match status" value="1"/>
</dbReference>
<protein>
    <submittedName>
        <fullName evidence="3">Polysaccharide deacetylase</fullName>
    </submittedName>
</protein>
<feature type="transmembrane region" description="Helical" evidence="1">
    <location>
        <begin position="20"/>
        <end position="40"/>
    </location>
</feature>
<dbReference type="InterPro" id="IPR050248">
    <property type="entry name" value="Polysacc_deacetylase_ArnD"/>
</dbReference>
<dbReference type="RefSeq" id="WP_208428811.1">
    <property type="nucleotide sequence ID" value="NZ_JAEPRJ010000001.1"/>
</dbReference>
<comment type="caution">
    <text evidence="3">The sequence shown here is derived from an EMBL/GenBank/DDBJ whole genome shotgun (WGS) entry which is preliminary data.</text>
</comment>
<gene>
    <name evidence="3" type="ORF">JJN12_05875</name>
</gene>
<dbReference type="SUPFAM" id="SSF88713">
    <property type="entry name" value="Glycoside hydrolase/deacetylase"/>
    <property type="match status" value="1"/>
</dbReference>
<dbReference type="PANTHER" id="PTHR10587">
    <property type="entry name" value="GLYCOSYL TRANSFERASE-RELATED"/>
    <property type="match status" value="1"/>
</dbReference>
<keyword evidence="1" id="KW-1133">Transmembrane helix</keyword>
<dbReference type="Proteomes" id="UP000604730">
    <property type="component" value="Unassembled WGS sequence"/>
</dbReference>
<sequence>MDKDNKDEKNENSHISRKLLILIVVILFLIPTVLCVVLFVKYNKLSDEIDRIRQLKIERILVAQKRNSETEMLASMLRFAQFEADKKKALMLKAEEEERIRTARGRVYLTFDDGPSENTEDVLKILKKNDIKATFFVIGRTDKKSLEMYKKIVNDGHTIAMHSYTHNYGLIYASLKNFKKDYYAISDLIYNTTGVRCKYYRFPGGSSNSVSKIDMSLPIKFLRDEGVEYVDWNVMSGDAVRISLSDKVLYKNVMAGVHSMKNSVVLMHDSLARGTTVRALPKIIKSLKKENYLILPIDETTPVVHHRIRKFS</sequence>
<dbReference type="InterPro" id="IPR011330">
    <property type="entry name" value="Glyco_hydro/deAcase_b/a-brl"/>
</dbReference>
<dbReference type="InterPro" id="IPR002509">
    <property type="entry name" value="NODB_dom"/>
</dbReference>
<evidence type="ECO:0000313" key="3">
    <source>
        <dbReference type="EMBL" id="MBK5897318.1"/>
    </source>
</evidence>
<evidence type="ECO:0000313" key="4">
    <source>
        <dbReference type="Proteomes" id="UP000604730"/>
    </source>
</evidence>